<dbReference type="Proteomes" id="UP001280629">
    <property type="component" value="Unassembled WGS sequence"/>
</dbReference>
<keyword evidence="4" id="KW-0964">Secreted</keyword>
<dbReference type="RefSeq" id="WP_317933919.1">
    <property type="nucleotide sequence ID" value="NZ_JAUBDH010000001.1"/>
</dbReference>
<dbReference type="Pfam" id="PF05737">
    <property type="entry name" value="Collagen_bind"/>
    <property type="match status" value="5"/>
</dbReference>
<feature type="region of interest" description="Disordered" evidence="7">
    <location>
        <begin position="1697"/>
        <end position="1835"/>
    </location>
</feature>
<feature type="compositionally biased region" description="Acidic residues" evidence="7">
    <location>
        <begin position="207"/>
        <end position="218"/>
    </location>
</feature>
<feature type="transmembrane region" description="Helical" evidence="8">
    <location>
        <begin position="1834"/>
        <end position="1855"/>
    </location>
</feature>
<dbReference type="Pfam" id="PF17802">
    <property type="entry name" value="SpaA"/>
    <property type="match status" value="6"/>
</dbReference>
<dbReference type="InterPro" id="IPR008456">
    <property type="entry name" value="Collagen-bd_dom"/>
</dbReference>
<sequence length="1863" mass="204504">MKKFSIFALMLLLVGQTIFGPLLTIQASAAGISQFTFAEKKSTVAGGELSAESEISLEYQWNLSEELEQDSKFSLPFPSGLTAVNATGTVQANGAVIAYSISNGMISASITKEAPTGTGSFKIAAKLATGATGFTFAGQTANVPVIAEEPVIGKVVEKADDTEKESIGSDSTEKSDDHLVKDQSLSNDKENESDSTINDETGQADSDNGESLEADSDSTLEKPGIEEDEEEPTDSKENEIESNPEEELSNEDDEAKEEVEGTPVEIKENILTGVELYYKNKNDGEKVESVDKDTVIGLKYTWALKDKHGYPAGSTYSFQLPPELKIFNTVNKEKMMFNNEVIGYFSVDMNGRATIEFTNMINEYSNVNGFVEVQTELRQDTIITDGEVVITPIAGGHTVTIPVNFNPGGPVIEKSGKPNRAYNGETITWTVDVNKSLESLKNANVLDPDQAGQEFVAGSLKVYNLNVKMNGHFSVGSEVNPSGVNFPLHLGDIKSAYRIVYETKITDAEATKFTNIATLEADGKEKVSATAETSIQRGKPLEKKASKYNKAEQSIEWEVRYNYNEKKISQSNAVLNDLFTNNHKLIQGSFVVKEITINPETGAESRSANFTNYGVTDTSTADKNGFTFSFNQDIEKAYKITYKTKAADRIYDNTEVKNEVASGTYHSGAIGQQVGPQILFKSHGTPDYKTKEIGWTIRANSDQHTMKDVMITDTFTNAGLTFKEDSLVITEGGSKVDKADYTVTKNGTNGFTVNFKKPIEKELVIMYKTGFDYETRTDKSKTYLENHANMKWKDTSGGDRELDAKASFTPDKYTQSNGFKNGSYNAVKKEITWEVGINYNLQTLDKAVVEDTFDGNQKLLKDTLKVYKMSLTGGSNGVEVGKAVEGKDYEITDIADNQFKVVFKQPISEPYKIVYNTSVEDVDLVAKTYKNTATLFNDGTKQTELNATVTTPYGGNYTNKTGKQNGMVIDWDIAVNFAESHVKNAEVFDEPDTNQVILQDTLKVYKAKVVGNEKVEQGALLNEGSDYTVSFTENPDTFTLKFTNPVNEPYVLKYQTRIIAKVGTEIKNKVSFTGDNVVEKEGSSNSVKVALTTGMGGGTGELGSLTVVKQDAKTGGLLPGAAFSLVDLTSGATLATAVTGEDGKVFFDRLLYGTYKLKEVKAPERYVGVADQEVTIDTPYEKDHADKKGNTITVKNKKIHQSFELTKVDAQDNSVVLEGVVFKLQKKNGNLYEDVEKYNTLTTNKDGIILVEDLEPGEYQLIEITTLDSHWLDQTPQTFKITKNQTEVTKRTMKNDRIGNITIQKVDAADDKKVLEGAEFVLFDTNGVQMGKTVTSNKDGLVVFTGIKYGTYTLKELTAPNGYVADPINKTVVINDKSKEAAPIVVTNEEINQAVKLIKVDSKDSSKTLEGAEFVLYDELGKVVTDADGNEIRRTTNAQGELTVNNLAPGNYYFLETKAPEHYLLEEDEEKRKTEIFTITKNQTVFTPISAKNQRGIGSLIIKKIDADTDELLDGVEFELRNSAGGIVAGTTSATENGMLEYKELPYDTYTLKETKPKKGYADHVKEYTFVVNDTEKNEIVLEKTIENKKLTHSVKLTKYNASKSLKLAGAVFQLRKMDSSLAIGYQVVENIDPEKLKTDSNGEIYLDNLEVGEYQFVETNAPSGYYLDKTPIPFEITAQQTETITVEMINKRIYYPPSPVDPVKPTNPPTDPGKPVEPEKPTDPPTDPEKPVDPEKPTDPPTDPEKPVEPEKPTDPPTDPEKPVNPEKPTNPPTDPEKPVDPGKPTDTDKLSLPGKPGQPGKPGTPGKPGQSGSSSYSGSSFNGEKLPQTGEAYPVGTIAGGIAFILLGGWLLLARRKREMN</sequence>
<keyword evidence="8" id="KW-1133">Transmembrane helix</keyword>
<keyword evidence="8" id="KW-0472">Membrane</keyword>
<dbReference type="Gene3D" id="2.60.40.740">
    <property type="match status" value="5"/>
</dbReference>
<keyword evidence="3" id="KW-0134">Cell wall</keyword>
<dbReference type="InterPro" id="IPR008966">
    <property type="entry name" value="Adhesion_dom_sf"/>
</dbReference>
<keyword evidence="5" id="KW-0732">Signal</keyword>
<gene>
    <name evidence="10" type="ORF">QT716_01445</name>
</gene>
<evidence type="ECO:0000256" key="1">
    <source>
        <dbReference type="ARBA" id="ARBA00004168"/>
    </source>
</evidence>
<evidence type="ECO:0000256" key="8">
    <source>
        <dbReference type="SAM" id="Phobius"/>
    </source>
</evidence>
<dbReference type="PANTHER" id="PTHR36108">
    <property type="entry name" value="COLOSSIN-B-RELATED"/>
    <property type="match status" value="1"/>
</dbReference>
<evidence type="ECO:0000256" key="5">
    <source>
        <dbReference type="ARBA" id="ARBA00022729"/>
    </source>
</evidence>
<keyword evidence="6" id="KW-0572">Peptidoglycan-anchor</keyword>
<dbReference type="Pfam" id="PF00746">
    <property type="entry name" value="Gram_pos_anchor"/>
    <property type="match status" value="1"/>
</dbReference>
<evidence type="ECO:0000313" key="11">
    <source>
        <dbReference type="Proteomes" id="UP001280629"/>
    </source>
</evidence>
<reference evidence="10 11" key="1">
    <citation type="submission" date="2023-06" db="EMBL/GenBank/DDBJ databases">
        <title>Sporosarcina sp. nov., isolated from Korean traditional fermented seafood 'Jeotgal'.</title>
        <authorList>
            <person name="Yang A.-I."/>
            <person name="Shin N.-R."/>
        </authorList>
    </citation>
    <scope>NUCLEOTIDE SEQUENCE [LARGE SCALE GENOMIC DNA]</scope>
    <source>
        <strain evidence="10 11">KCTC3840</strain>
    </source>
</reference>
<dbReference type="InterPro" id="IPR011252">
    <property type="entry name" value="Fibrogen-bd_dom1"/>
</dbReference>
<feature type="compositionally biased region" description="Low complexity" evidence="7">
    <location>
        <begin position="1809"/>
        <end position="1822"/>
    </location>
</feature>
<dbReference type="PROSITE" id="PS50847">
    <property type="entry name" value="GRAM_POS_ANCHORING"/>
    <property type="match status" value="1"/>
</dbReference>
<protein>
    <submittedName>
        <fullName evidence="10">SpaA isopeptide-forming pilin-related protein</fullName>
    </submittedName>
</protein>
<keyword evidence="8" id="KW-0812">Transmembrane</keyword>
<evidence type="ECO:0000256" key="4">
    <source>
        <dbReference type="ARBA" id="ARBA00022525"/>
    </source>
</evidence>
<comment type="caution">
    <text evidence="10">The sequence shown here is derived from an EMBL/GenBank/DDBJ whole genome shotgun (WGS) entry which is preliminary data.</text>
</comment>
<keyword evidence="11" id="KW-1185">Reference proteome</keyword>
<evidence type="ECO:0000259" key="9">
    <source>
        <dbReference type="PROSITE" id="PS50847"/>
    </source>
</evidence>
<name>A0ABU4FX47_9BACL</name>
<dbReference type="Gene3D" id="2.60.40.10">
    <property type="entry name" value="Immunoglobulins"/>
    <property type="match status" value="6"/>
</dbReference>
<feature type="region of interest" description="Disordered" evidence="7">
    <location>
        <begin position="157"/>
        <end position="266"/>
    </location>
</feature>
<feature type="compositionally biased region" description="Basic and acidic residues" evidence="7">
    <location>
        <begin position="1776"/>
        <end position="1791"/>
    </location>
</feature>
<dbReference type="NCBIfam" id="TIGR01167">
    <property type="entry name" value="LPXTG_anchor"/>
    <property type="match status" value="1"/>
</dbReference>
<dbReference type="Gene3D" id="2.60.40.1280">
    <property type="match status" value="1"/>
</dbReference>
<comment type="similarity">
    <text evidence="2">Belongs to the serine-aspartate repeat-containing protein (SDr) family.</text>
</comment>
<dbReference type="InterPro" id="IPR019931">
    <property type="entry name" value="LPXTG_anchor"/>
</dbReference>
<feature type="domain" description="Gram-positive cocci surface proteins LPxTG" evidence="9">
    <location>
        <begin position="1828"/>
        <end position="1863"/>
    </location>
</feature>
<evidence type="ECO:0000256" key="6">
    <source>
        <dbReference type="ARBA" id="ARBA00023088"/>
    </source>
</evidence>
<evidence type="ECO:0000256" key="7">
    <source>
        <dbReference type="SAM" id="MobiDB-lite"/>
    </source>
</evidence>
<feature type="compositionally biased region" description="Pro residues" evidence="7">
    <location>
        <begin position="1697"/>
        <end position="1713"/>
    </location>
</feature>
<evidence type="ECO:0000256" key="2">
    <source>
        <dbReference type="ARBA" id="ARBA00007257"/>
    </source>
</evidence>
<dbReference type="SUPFAM" id="SSF49401">
    <property type="entry name" value="Bacterial adhesins"/>
    <property type="match status" value="6"/>
</dbReference>
<evidence type="ECO:0000256" key="3">
    <source>
        <dbReference type="ARBA" id="ARBA00022512"/>
    </source>
</evidence>
<evidence type="ECO:0000313" key="10">
    <source>
        <dbReference type="EMBL" id="MDW0108707.1"/>
    </source>
</evidence>
<feature type="compositionally biased region" description="Basic and acidic residues" evidence="7">
    <location>
        <begin position="157"/>
        <end position="192"/>
    </location>
</feature>
<organism evidence="10 11">
    <name type="scientific">Sporosarcina aquimarina</name>
    <dbReference type="NCBI Taxonomy" id="114975"/>
    <lineage>
        <taxon>Bacteria</taxon>
        <taxon>Bacillati</taxon>
        <taxon>Bacillota</taxon>
        <taxon>Bacilli</taxon>
        <taxon>Bacillales</taxon>
        <taxon>Caryophanaceae</taxon>
        <taxon>Sporosarcina</taxon>
    </lineage>
</organism>
<dbReference type="PANTHER" id="PTHR36108:SF13">
    <property type="entry name" value="COLOSSIN-B-RELATED"/>
    <property type="match status" value="1"/>
</dbReference>
<feature type="compositionally biased region" description="Polar residues" evidence="7">
    <location>
        <begin position="194"/>
        <end position="206"/>
    </location>
</feature>
<comment type="subcellular location">
    <subcellularLocation>
        <location evidence="1">Secreted</location>
        <location evidence="1">Cell wall</location>
        <topology evidence="1">Peptidoglycan-anchor</topology>
    </subcellularLocation>
</comment>
<accession>A0ABU4FX47</accession>
<proteinExistence type="inferred from homology"/>
<dbReference type="SUPFAM" id="SSF49478">
    <property type="entry name" value="Cna protein B-type domain"/>
    <property type="match status" value="5"/>
</dbReference>
<feature type="compositionally biased region" description="Acidic residues" evidence="7">
    <location>
        <begin position="240"/>
        <end position="257"/>
    </location>
</feature>
<feature type="compositionally biased region" description="Basic and acidic residues" evidence="7">
    <location>
        <begin position="1715"/>
        <end position="1766"/>
    </location>
</feature>
<dbReference type="EMBL" id="JAUBDH010000001">
    <property type="protein sequence ID" value="MDW0108707.1"/>
    <property type="molecule type" value="Genomic_DNA"/>
</dbReference>
<dbReference type="InterPro" id="IPR013783">
    <property type="entry name" value="Ig-like_fold"/>
</dbReference>
<dbReference type="InterPro" id="IPR041033">
    <property type="entry name" value="SpaA_PFL_dom_1"/>
</dbReference>